<keyword evidence="4" id="KW-1185">Reference proteome</keyword>
<dbReference type="SMART" id="SM01130">
    <property type="entry name" value="DHDPS"/>
    <property type="match status" value="1"/>
</dbReference>
<dbReference type="InterPro" id="IPR013785">
    <property type="entry name" value="Aldolase_TIM"/>
</dbReference>
<dbReference type="SUPFAM" id="SSF51569">
    <property type="entry name" value="Aldolase"/>
    <property type="match status" value="1"/>
</dbReference>
<dbReference type="EMBL" id="JAQQLI010000005">
    <property type="protein sequence ID" value="MDC7785033.1"/>
    <property type="molecule type" value="Genomic_DNA"/>
</dbReference>
<keyword evidence="1 2" id="KW-0456">Lyase</keyword>
<proteinExistence type="inferred from homology"/>
<sequence>MSTDATPTGVFPATLTPVDADGEPNAALLAAHCRALLAEGATGFALLGTTGEANSLTPGQRMKLLEDLLAQGFDPTLFMPGTGNCAMKDAVALTRHALDLGCRGVVALPPFYYTPVSDDALFAVYARLIETVGHARPNIVLYHIPPMSRVPIVPAVIERLIEAFPGAVVGVKDSSGELANMTMLAKRFPQLSILAGADPLMLPLLREGGAGAITATSNVAMPLLAYLFRNFADPAAQDKVAAAQALLSEIREVTRTVPQIAALRALAAVRRGDPSWSNALLPNLPLTSAEDATLRAAVAPLFARMDGFGA</sequence>
<evidence type="ECO:0000256" key="1">
    <source>
        <dbReference type="ARBA" id="ARBA00023239"/>
    </source>
</evidence>
<dbReference type="CDD" id="cd00408">
    <property type="entry name" value="DHDPS-like"/>
    <property type="match status" value="1"/>
</dbReference>
<evidence type="ECO:0000313" key="4">
    <source>
        <dbReference type="Proteomes" id="UP001165652"/>
    </source>
</evidence>
<dbReference type="PIRSF" id="PIRSF001365">
    <property type="entry name" value="DHDPS"/>
    <property type="match status" value="1"/>
</dbReference>
<evidence type="ECO:0000313" key="3">
    <source>
        <dbReference type="EMBL" id="MDC7785033.1"/>
    </source>
</evidence>
<dbReference type="PANTHER" id="PTHR12128:SF67">
    <property type="entry name" value="BLR3884 PROTEIN"/>
    <property type="match status" value="1"/>
</dbReference>
<dbReference type="PANTHER" id="PTHR12128">
    <property type="entry name" value="DIHYDRODIPICOLINATE SYNTHASE"/>
    <property type="match status" value="1"/>
</dbReference>
<organism evidence="3 4">
    <name type="scientific">Rhodoplanes tepidamans</name>
    <name type="common">Rhodoplanes cryptolactis</name>
    <dbReference type="NCBI Taxonomy" id="200616"/>
    <lineage>
        <taxon>Bacteria</taxon>
        <taxon>Pseudomonadati</taxon>
        <taxon>Pseudomonadota</taxon>
        <taxon>Alphaproteobacteria</taxon>
        <taxon>Hyphomicrobiales</taxon>
        <taxon>Nitrobacteraceae</taxon>
        <taxon>Rhodoplanes</taxon>
    </lineage>
</organism>
<accession>A0ABT5J620</accession>
<dbReference type="InterPro" id="IPR002220">
    <property type="entry name" value="DapA-like"/>
</dbReference>
<dbReference type="Gene3D" id="3.20.20.70">
    <property type="entry name" value="Aldolase class I"/>
    <property type="match status" value="1"/>
</dbReference>
<comment type="similarity">
    <text evidence="2">Belongs to the DapA family.</text>
</comment>
<dbReference type="RefSeq" id="WP_272775884.1">
    <property type="nucleotide sequence ID" value="NZ_JAQQLI010000005.1"/>
</dbReference>
<evidence type="ECO:0000256" key="2">
    <source>
        <dbReference type="PIRNR" id="PIRNR001365"/>
    </source>
</evidence>
<reference evidence="3" key="2">
    <citation type="submission" date="2023-02" db="EMBL/GenBank/DDBJ databases">
        <authorList>
            <person name="Rayyan A."/>
            <person name="Meyer T."/>
            <person name="Kyndt J.A."/>
        </authorList>
    </citation>
    <scope>NUCLEOTIDE SEQUENCE</scope>
    <source>
        <strain evidence="3">DSM 9987</strain>
    </source>
</reference>
<reference evidence="3" key="1">
    <citation type="journal article" date="2023" name="Microbiol Resour">
        <title>Genome Sequences of Rhodoplanes serenus and Two Thermotolerant Strains, Rhodoplanes tepidamans and 'Rhodoplanes cryptolactis,' Further Refine the Genus.</title>
        <authorList>
            <person name="Rayyan A.A."/>
            <person name="Kyndt J.A."/>
        </authorList>
    </citation>
    <scope>NUCLEOTIDE SEQUENCE</scope>
    <source>
        <strain evidence="3">DSM 9987</strain>
    </source>
</reference>
<comment type="caution">
    <text evidence="3">The sequence shown here is derived from an EMBL/GenBank/DDBJ whole genome shotgun (WGS) entry which is preliminary data.</text>
</comment>
<gene>
    <name evidence="3" type="ORF">PQJ73_05000</name>
</gene>
<protein>
    <submittedName>
        <fullName evidence="3">Dihydrodipicolinate synthase family protein</fullName>
    </submittedName>
</protein>
<dbReference type="Pfam" id="PF00701">
    <property type="entry name" value="DHDPS"/>
    <property type="match status" value="1"/>
</dbReference>
<dbReference type="PRINTS" id="PR00146">
    <property type="entry name" value="DHPICSNTHASE"/>
</dbReference>
<name>A0ABT5J620_RHOTP</name>
<dbReference type="Proteomes" id="UP001165652">
    <property type="component" value="Unassembled WGS sequence"/>
</dbReference>